<keyword evidence="7" id="KW-1185">Reference proteome</keyword>
<gene>
    <name evidence="6" type="ORF">niasHT_031199</name>
</gene>
<comment type="similarity">
    <text evidence="1">Belongs to the nuclear hormone receptor family.</text>
</comment>
<evidence type="ECO:0000256" key="2">
    <source>
        <dbReference type="ARBA" id="ARBA00023015"/>
    </source>
</evidence>
<evidence type="ECO:0000259" key="5">
    <source>
        <dbReference type="PROSITE" id="PS51843"/>
    </source>
</evidence>
<dbReference type="PROSITE" id="PS51843">
    <property type="entry name" value="NR_LBD"/>
    <property type="match status" value="1"/>
</dbReference>
<dbReference type="Pfam" id="PF00104">
    <property type="entry name" value="Hormone_recep"/>
    <property type="match status" value="1"/>
</dbReference>
<dbReference type="SUPFAM" id="SSF48508">
    <property type="entry name" value="Nuclear receptor ligand-binding domain"/>
    <property type="match status" value="1"/>
</dbReference>
<dbReference type="PANTHER" id="PTHR45886:SF18">
    <property type="entry name" value="NR LBD DOMAIN-CONTAINING PROTEIN-RELATED"/>
    <property type="match status" value="1"/>
</dbReference>
<evidence type="ECO:0000313" key="7">
    <source>
        <dbReference type="Proteomes" id="UP001620626"/>
    </source>
</evidence>
<sequence>MNPRGVSATKFSGQQILAFVQQMKQQMASLAAAASSSNLTGFELSTQTTKNGPQQLESINSALKQKDSMGFVMLKNLLNIEQKVSRIRYSPTPIPELFYEQCDSFESIFARKINLIELAHKFSTKLLQPFPPIFFEKVRQFGPFFFRPEDMVMDLLCVFEIGKTFSFFEQLDINDKIALCSNIAMPLYVLCNGFYSVQENCDVFCVPNGLMLITTFANSYFNQDPVAMRMGDKLLCKAMEPFVRLKLSTEEFVLIRAIIYSHMVTPGLSDQAQKMLFVEAEKYSSLLMRLLQVNYGPPAGALRYVELMGLIECLFNLGAQHRQLLTYINYGPPAGALRYVELMGLIECLFNLGAQHRQLLTYVSNVLCKNFDRVFPPVLIKICTKGSVESHQLFPY</sequence>
<evidence type="ECO:0000313" key="6">
    <source>
        <dbReference type="EMBL" id="KAL3073251.1"/>
    </source>
</evidence>
<keyword evidence="3" id="KW-0804">Transcription</keyword>
<dbReference type="InterPro" id="IPR000536">
    <property type="entry name" value="Nucl_hrmn_rcpt_lig-bd"/>
</dbReference>
<keyword evidence="2" id="KW-0805">Transcription regulation</keyword>
<protein>
    <recommendedName>
        <fullName evidence="5">NR LBD domain-containing protein</fullName>
    </recommendedName>
</protein>
<dbReference type="PANTHER" id="PTHR45886">
    <property type="entry name" value="NUCLEAR HORMONE RECEPTOR FAMILY-RELATED-RELATED"/>
    <property type="match status" value="1"/>
</dbReference>
<keyword evidence="4" id="KW-0675">Receptor</keyword>
<accession>A0ABD2I1X2</accession>
<name>A0ABD2I1X2_9BILA</name>
<evidence type="ECO:0000256" key="1">
    <source>
        <dbReference type="ARBA" id="ARBA00005993"/>
    </source>
</evidence>
<feature type="domain" description="NR LBD" evidence="5">
    <location>
        <begin position="118"/>
        <end position="347"/>
    </location>
</feature>
<organism evidence="6 7">
    <name type="scientific">Heterodera trifolii</name>
    <dbReference type="NCBI Taxonomy" id="157864"/>
    <lineage>
        <taxon>Eukaryota</taxon>
        <taxon>Metazoa</taxon>
        <taxon>Ecdysozoa</taxon>
        <taxon>Nematoda</taxon>
        <taxon>Chromadorea</taxon>
        <taxon>Rhabditida</taxon>
        <taxon>Tylenchina</taxon>
        <taxon>Tylenchomorpha</taxon>
        <taxon>Tylenchoidea</taxon>
        <taxon>Heteroderidae</taxon>
        <taxon>Heteroderinae</taxon>
        <taxon>Heterodera</taxon>
    </lineage>
</organism>
<comment type="caution">
    <text evidence="6">The sequence shown here is derived from an EMBL/GenBank/DDBJ whole genome shotgun (WGS) entry which is preliminary data.</text>
</comment>
<dbReference type="AlphaFoldDB" id="A0ABD2I1X2"/>
<dbReference type="Proteomes" id="UP001620626">
    <property type="component" value="Unassembled WGS sequence"/>
</dbReference>
<evidence type="ECO:0000256" key="4">
    <source>
        <dbReference type="ARBA" id="ARBA00023170"/>
    </source>
</evidence>
<dbReference type="Gene3D" id="1.10.565.10">
    <property type="entry name" value="Retinoid X Receptor"/>
    <property type="match status" value="1"/>
</dbReference>
<reference evidence="6 7" key="1">
    <citation type="submission" date="2024-10" db="EMBL/GenBank/DDBJ databases">
        <authorList>
            <person name="Kim D."/>
        </authorList>
    </citation>
    <scope>NUCLEOTIDE SEQUENCE [LARGE SCALE GENOMIC DNA]</scope>
    <source>
        <strain evidence="6">BH-2024</strain>
    </source>
</reference>
<dbReference type="SMART" id="SM00430">
    <property type="entry name" value="HOLI"/>
    <property type="match status" value="1"/>
</dbReference>
<dbReference type="InterPro" id="IPR035500">
    <property type="entry name" value="NHR-like_dom_sf"/>
</dbReference>
<proteinExistence type="inferred from homology"/>
<dbReference type="EMBL" id="JBICBT010001323">
    <property type="protein sequence ID" value="KAL3073251.1"/>
    <property type="molecule type" value="Genomic_DNA"/>
</dbReference>
<evidence type="ECO:0000256" key="3">
    <source>
        <dbReference type="ARBA" id="ARBA00023163"/>
    </source>
</evidence>